<dbReference type="NCBIfam" id="TIGR01068">
    <property type="entry name" value="thioredoxin"/>
    <property type="match status" value="1"/>
</dbReference>
<feature type="domain" description="Thioredoxin" evidence="11">
    <location>
        <begin position="1"/>
        <end position="103"/>
    </location>
</feature>
<dbReference type="SUPFAM" id="SSF52833">
    <property type="entry name" value="Thioredoxin-like"/>
    <property type="match status" value="1"/>
</dbReference>
<keyword evidence="6 10" id="KW-0676">Redox-active center</keyword>
<accession>A0A1M5PJA0</accession>
<evidence type="ECO:0000256" key="4">
    <source>
        <dbReference type="ARBA" id="ARBA00022982"/>
    </source>
</evidence>
<evidence type="ECO:0000256" key="10">
    <source>
        <dbReference type="PIRSR" id="PIRSR000077-4"/>
    </source>
</evidence>
<dbReference type="InterPro" id="IPR036249">
    <property type="entry name" value="Thioredoxin-like_sf"/>
</dbReference>
<proteinExistence type="inferred from homology"/>
<keyword evidence="5 10" id="KW-1015">Disulfide bond</keyword>
<feature type="disulfide bond" description="Redox-active" evidence="10">
    <location>
        <begin position="31"/>
        <end position="34"/>
    </location>
</feature>
<evidence type="ECO:0000256" key="3">
    <source>
        <dbReference type="ARBA" id="ARBA00022448"/>
    </source>
</evidence>
<feature type="site" description="Deprotonates C-terminal active site Cys" evidence="9">
    <location>
        <position position="25"/>
    </location>
</feature>
<reference evidence="13" key="1">
    <citation type="submission" date="2016-11" db="EMBL/GenBank/DDBJ databases">
        <authorList>
            <person name="Varghese N."/>
            <person name="Submissions S."/>
        </authorList>
    </citation>
    <scope>NUCLEOTIDE SEQUENCE [LARGE SCALE GENOMIC DNA]</scope>
    <source>
        <strain evidence="13">DSM 3071</strain>
    </source>
</reference>
<dbReference type="PRINTS" id="PR00421">
    <property type="entry name" value="THIOREDOXIN"/>
</dbReference>
<evidence type="ECO:0000256" key="5">
    <source>
        <dbReference type="ARBA" id="ARBA00023157"/>
    </source>
</evidence>
<dbReference type="FunFam" id="3.40.30.10:FF:000001">
    <property type="entry name" value="Thioredoxin"/>
    <property type="match status" value="1"/>
</dbReference>
<protein>
    <recommendedName>
        <fullName evidence="2 7">Thioredoxin</fullName>
    </recommendedName>
</protein>
<gene>
    <name evidence="12" type="ORF">SAMN02745229_00007</name>
</gene>
<evidence type="ECO:0000256" key="8">
    <source>
        <dbReference type="PIRNR" id="PIRNR000077"/>
    </source>
</evidence>
<dbReference type="Proteomes" id="UP000184278">
    <property type="component" value="Unassembled WGS sequence"/>
</dbReference>
<dbReference type="GO" id="GO:0015035">
    <property type="term" value="F:protein-disulfide reductase activity"/>
    <property type="evidence" value="ECO:0007669"/>
    <property type="project" value="UniProtKB-UniRule"/>
</dbReference>
<dbReference type="AlphaFoldDB" id="A0A1M5PJA0"/>
<evidence type="ECO:0000313" key="12">
    <source>
        <dbReference type="EMBL" id="SHH01852.1"/>
    </source>
</evidence>
<feature type="active site" description="Nucleophile" evidence="9">
    <location>
        <position position="34"/>
    </location>
</feature>
<evidence type="ECO:0000256" key="1">
    <source>
        <dbReference type="ARBA" id="ARBA00008987"/>
    </source>
</evidence>
<feature type="site" description="Contributes to redox potential value" evidence="9">
    <location>
        <position position="33"/>
    </location>
</feature>
<dbReference type="PROSITE" id="PS51352">
    <property type="entry name" value="THIOREDOXIN_2"/>
    <property type="match status" value="1"/>
</dbReference>
<dbReference type="GO" id="GO:0005737">
    <property type="term" value="C:cytoplasm"/>
    <property type="evidence" value="ECO:0007669"/>
    <property type="project" value="TreeGrafter"/>
</dbReference>
<evidence type="ECO:0000256" key="2">
    <source>
        <dbReference type="ARBA" id="ARBA00020570"/>
    </source>
</evidence>
<evidence type="ECO:0000256" key="9">
    <source>
        <dbReference type="PIRSR" id="PIRSR000077-1"/>
    </source>
</evidence>
<evidence type="ECO:0000256" key="6">
    <source>
        <dbReference type="ARBA" id="ARBA00023284"/>
    </source>
</evidence>
<keyword evidence="4" id="KW-0249">Electron transport</keyword>
<dbReference type="EMBL" id="FQXK01000003">
    <property type="protein sequence ID" value="SHH01852.1"/>
    <property type="molecule type" value="Genomic_DNA"/>
</dbReference>
<name>A0A1M5PJA0_BUTFI</name>
<keyword evidence="3" id="KW-0813">Transport</keyword>
<evidence type="ECO:0000313" key="13">
    <source>
        <dbReference type="Proteomes" id="UP000184278"/>
    </source>
</evidence>
<dbReference type="RefSeq" id="WP_073384480.1">
    <property type="nucleotide sequence ID" value="NZ_FQXK01000003.1"/>
</dbReference>
<dbReference type="InterPro" id="IPR005746">
    <property type="entry name" value="Thioredoxin"/>
</dbReference>
<comment type="similarity">
    <text evidence="1 8">Belongs to the thioredoxin family.</text>
</comment>
<dbReference type="CDD" id="cd02947">
    <property type="entry name" value="TRX_family"/>
    <property type="match status" value="1"/>
</dbReference>
<evidence type="ECO:0000259" key="11">
    <source>
        <dbReference type="PROSITE" id="PS51352"/>
    </source>
</evidence>
<dbReference type="Gene3D" id="3.40.30.10">
    <property type="entry name" value="Glutaredoxin"/>
    <property type="match status" value="1"/>
</dbReference>
<dbReference type="OrthoDB" id="9790390at2"/>
<dbReference type="STRING" id="1121131.SAMN02745229_00007"/>
<evidence type="ECO:0000256" key="7">
    <source>
        <dbReference type="NCBIfam" id="TIGR01068"/>
    </source>
</evidence>
<dbReference type="PANTHER" id="PTHR45663">
    <property type="entry name" value="GEO12009P1"/>
    <property type="match status" value="1"/>
</dbReference>
<organism evidence="12 13">
    <name type="scientific">Butyrivibrio fibrisolvens DSM 3071</name>
    <dbReference type="NCBI Taxonomy" id="1121131"/>
    <lineage>
        <taxon>Bacteria</taxon>
        <taxon>Bacillati</taxon>
        <taxon>Bacillota</taxon>
        <taxon>Clostridia</taxon>
        <taxon>Lachnospirales</taxon>
        <taxon>Lachnospiraceae</taxon>
        <taxon>Butyrivibrio</taxon>
    </lineage>
</organism>
<dbReference type="InterPro" id="IPR013766">
    <property type="entry name" value="Thioredoxin_domain"/>
</dbReference>
<dbReference type="PROSITE" id="PS00194">
    <property type="entry name" value="THIOREDOXIN_1"/>
    <property type="match status" value="1"/>
</dbReference>
<sequence>MAVIQLTSDNFETEVLNSDKPVLVDFYADWCGPCKMMAPVVDQIAEENDDIKVGKINVDDEQDLAAKYGVMSIPTIGFFKNGDIVEKSVGAKPKSELLKMIGK</sequence>
<dbReference type="InterPro" id="IPR017937">
    <property type="entry name" value="Thioredoxin_CS"/>
</dbReference>
<keyword evidence="13" id="KW-1185">Reference proteome</keyword>
<dbReference type="Pfam" id="PF00085">
    <property type="entry name" value="Thioredoxin"/>
    <property type="match status" value="1"/>
</dbReference>
<feature type="active site" description="Nucleophile" evidence="9">
    <location>
        <position position="31"/>
    </location>
</feature>
<feature type="site" description="Contributes to redox potential value" evidence="9">
    <location>
        <position position="32"/>
    </location>
</feature>
<dbReference type="GeneID" id="89509255"/>
<dbReference type="PANTHER" id="PTHR45663:SF11">
    <property type="entry name" value="GEO12009P1"/>
    <property type="match status" value="1"/>
</dbReference>
<dbReference type="PIRSF" id="PIRSF000077">
    <property type="entry name" value="Thioredoxin"/>
    <property type="match status" value="1"/>
</dbReference>